<dbReference type="Proteomes" id="UP000220246">
    <property type="component" value="Unassembled WGS sequence"/>
</dbReference>
<protein>
    <submittedName>
        <fullName evidence="2">Uncharacterized protein</fullName>
    </submittedName>
</protein>
<gene>
    <name evidence="2" type="ORF">CRM82_12645</name>
</gene>
<dbReference type="STRING" id="1219032.GCA_001515545_01163"/>
<reference evidence="3" key="1">
    <citation type="submission" date="2017-09" db="EMBL/GenBank/DDBJ databases">
        <title>FDA dAtabase for Regulatory Grade micrObial Sequences (FDA-ARGOS): Supporting development and validation of Infectious Disease Dx tests.</title>
        <authorList>
            <person name="Minogue T."/>
            <person name="Wolcott M."/>
            <person name="Wasieloski L."/>
            <person name="Aguilar W."/>
            <person name="Moore D."/>
            <person name="Tallon L."/>
            <person name="Sadzewicz L."/>
            <person name="Ott S."/>
            <person name="Zhao X."/>
            <person name="Nagaraj S."/>
            <person name="Vavikolanu K."/>
            <person name="Aluvathingal J."/>
            <person name="Nadendla S."/>
            <person name="Sichtig H."/>
        </authorList>
    </citation>
    <scope>NUCLEOTIDE SEQUENCE [LARGE SCALE GENOMIC DNA]</scope>
    <source>
        <strain evidence="3">FDAARGOS_394</strain>
    </source>
</reference>
<dbReference type="RefSeq" id="WP_066534349.1">
    <property type="nucleotide sequence ID" value="NZ_PDEA01000001.1"/>
</dbReference>
<dbReference type="GeneID" id="80801461"/>
<evidence type="ECO:0000313" key="2">
    <source>
        <dbReference type="EMBL" id="PEH89335.1"/>
    </source>
</evidence>
<evidence type="ECO:0000256" key="1">
    <source>
        <dbReference type="SAM" id="MobiDB-lite"/>
    </source>
</evidence>
<comment type="caution">
    <text evidence="2">The sequence shown here is derived from an EMBL/GenBank/DDBJ whole genome shotgun (WGS) entry which is preliminary data.</text>
</comment>
<dbReference type="EMBL" id="PDEA01000001">
    <property type="protein sequence ID" value="PEH89335.1"/>
    <property type="molecule type" value="Genomic_DNA"/>
</dbReference>
<dbReference type="AlphaFoldDB" id="A0A2A7UVJ4"/>
<keyword evidence="3" id="KW-1185">Reference proteome</keyword>
<feature type="region of interest" description="Disordered" evidence="1">
    <location>
        <begin position="1"/>
        <end position="71"/>
    </location>
</feature>
<accession>A0A2A7UVJ4</accession>
<evidence type="ECO:0000313" key="3">
    <source>
        <dbReference type="Proteomes" id="UP000220246"/>
    </source>
</evidence>
<dbReference type="OrthoDB" id="9154315at2"/>
<organism evidence="2 3">
    <name type="scientific">Comamonas terrigena</name>
    <dbReference type="NCBI Taxonomy" id="32013"/>
    <lineage>
        <taxon>Bacteria</taxon>
        <taxon>Pseudomonadati</taxon>
        <taxon>Pseudomonadota</taxon>
        <taxon>Betaproteobacteria</taxon>
        <taxon>Burkholderiales</taxon>
        <taxon>Comamonadaceae</taxon>
        <taxon>Comamonas</taxon>
    </lineage>
</organism>
<sequence>MEPFGRQPPRFVPTLTDVVPEGLPLAKPAQQEPVQEDRLDTPGLSSESAAGMPAGSEDVPQAGAQPAAGSVSEPVLTSFAPAGTAGMSVPAQRDPVLVEPPADWLGGEADAVAGGYADMPLVLDLPEPATEPASVPAWDAAALHEMLVERILARVQPQLEAHLREVVADVVSMHAQAMSRSLHAAVEDVVQHAVADAITQEQIQAQLGIQPPL</sequence>
<proteinExistence type="predicted"/>
<name>A0A2A7UVJ4_COMTR</name>